<dbReference type="EMBL" id="VJWE01000016">
    <property type="protein sequence ID" value="TWG34572.1"/>
    <property type="molecule type" value="Genomic_DNA"/>
</dbReference>
<evidence type="ECO:0000313" key="4">
    <source>
        <dbReference type="EMBL" id="TWG34572.1"/>
    </source>
</evidence>
<protein>
    <submittedName>
        <fullName evidence="4">Adenylate cyclase</fullName>
    </submittedName>
</protein>
<dbReference type="Gene3D" id="1.40.20.10">
    <property type="entry name" value="CHAD domain"/>
    <property type="match status" value="1"/>
</dbReference>
<evidence type="ECO:0000256" key="1">
    <source>
        <dbReference type="SAM" id="MobiDB-lite"/>
    </source>
</evidence>
<dbReference type="GO" id="GO:0046872">
    <property type="term" value="F:metal ion binding"/>
    <property type="evidence" value="ECO:0007669"/>
    <property type="project" value="TreeGrafter"/>
</dbReference>
<dbReference type="CDD" id="cd07756">
    <property type="entry name" value="CYTH-like_Pase_CHAD"/>
    <property type="match status" value="1"/>
</dbReference>
<dbReference type="PROSITE" id="PS51707">
    <property type="entry name" value="CYTH"/>
    <property type="match status" value="1"/>
</dbReference>
<evidence type="ECO:0000259" key="3">
    <source>
        <dbReference type="PROSITE" id="PS51708"/>
    </source>
</evidence>
<feature type="domain" description="CYTH" evidence="2">
    <location>
        <begin position="10"/>
        <end position="217"/>
    </location>
</feature>
<dbReference type="PANTHER" id="PTHR39569:SF1">
    <property type="entry name" value="INORGANIC TRIPHOSPHATASE"/>
    <property type="match status" value="1"/>
</dbReference>
<evidence type="ECO:0000259" key="2">
    <source>
        <dbReference type="PROSITE" id="PS51707"/>
    </source>
</evidence>
<organism evidence="4 5">
    <name type="scientific">Acidovorax delafieldii</name>
    <name type="common">Pseudomonas delafieldii</name>
    <dbReference type="NCBI Taxonomy" id="47920"/>
    <lineage>
        <taxon>Bacteria</taxon>
        <taxon>Pseudomonadati</taxon>
        <taxon>Pseudomonadota</taxon>
        <taxon>Betaproteobacteria</taxon>
        <taxon>Burkholderiales</taxon>
        <taxon>Comamonadaceae</taxon>
        <taxon>Acidovorax</taxon>
    </lineage>
</organism>
<dbReference type="InterPro" id="IPR038186">
    <property type="entry name" value="CHAD_dom_sf"/>
</dbReference>
<sequence length="533" mass="57537">MGIPRDNAATMEIEFKFCIPPDRLAAVQAAVRRGRCVAIRMEARYFDTPDGALASRGIAFRLRREGDQWVQTVKALGDGPLDRQEHNVARGPAIEGIAPEPLPQLHSGTVAGARLQQALQTAGGPLVETYGTEMDRLTRDITRHGTVVELALDTGRVVAHRGTAQQAEAPICELELELKAGPVTGLAALAAQWATRHGLYLSTVSKAERGERLLAPAGSPSGIPIPSDSPASSGSPRKARPRSPLYQQLPAGQALQRAVVAQCLQQILGPASDIAEGASDEELLHQLRIGIRRLRTALRELAPLAPGNFDPAWEPPLVHVFQQLGHLRDRSQVMQRIGAELRDAGAPPLSTHPNDTTGLEAQAAQHIVRDAACQEALVYLMAFSTPGLNATGDAAAGLDARATRHLLQQRLRALHAQVQKGARGFATRTPQAQHRLRKRLKRLRYLTEFVAPALDAHSARFLDSLQPALSALGRLNDERVAAALYRELAESGDLKAWFGAGWLAGRQAQSVAACEQALGQIEEAPRLRKTGKR</sequence>
<dbReference type="GO" id="GO:0050355">
    <property type="term" value="F:inorganic triphosphate phosphatase activity"/>
    <property type="evidence" value="ECO:0007669"/>
    <property type="project" value="InterPro"/>
</dbReference>
<feature type="domain" description="CHAD" evidence="3">
    <location>
        <begin position="248"/>
        <end position="533"/>
    </location>
</feature>
<dbReference type="InterPro" id="IPR007899">
    <property type="entry name" value="CHAD_dom"/>
</dbReference>
<dbReference type="InterPro" id="IPR023577">
    <property type="entry name" value="CYTH_domain"/>
</dbReference>
<accession>A0A561XES6</accession>
<proteinExistence type="predicted"/>
<dbReference type="SMART" id="SM00880">
    <property type="entry name" value="CHAD"/>
    <property type="match status" value="1"/>
</dbReference>
<gene>
    <name evidence="4" type="ORF">ATF69_3569</name>
</gene>
<feature type="region of interest" description="Disordered" evidence="1">
    <location>
        <begin position="215"/>
        <end position="243"/>
    </location>
</feature>
<dbReference type="Proteomes" id="UP000321485">
    <property type="component" value="Unassembled WGS sequence"/>
</dbReference>
<dbReference type="Gene3D" id="2.40.320.10">
    <property type="entry name" value="Hypothetical Protein Pfu-838710-001"/>
    <property type="match status" value="1"/>
</dbReference>
<comment type="caution">
    <text evidence="4">The sequence shown here is derived from an EMBL/GenBank/DDBJ whole genome shotgun (WGS) entry which is preliminary data.</text>
</comment>
<dbReference type="Pfam" id="PF05235">
    <property type="entry name" value="CHAD"/>
    <property type="match status" value="1"/>
</dbReference>
<name>A0A561XES6_ACIDE</name>
<reference evidence="4 5" key="1">
    <citation type="journal article" date="2015" name="Stand. Genomic Sci.">
        <title>Genomic Encyclopedia of Bacterial and Archaeal Type Strains, Phase III: the genomes of soil and plant-associated and newly described type strains.</title>
        <authorList>
            <person name="Whitman W.B."/>
            <person name="Woyke T."/>
            <person name="Klenk H.P."/>
            <person name="Zhou Y."/>
            <person name="Lilburn T.G."/>
            <person name="Beck B.J."/>
            <person name="De Vos P."/>
            <person name="Vandamme P."/>
            <person name="Eisen J.A."/>
            <person name="Garrity G."/>
            <person name="Hugenholtz P."/>
            <person name="Kyrpides N.C."/>
        </authorList>
    </citation>
    <scope>NUCLEOTIDE SEQUENCE [LARGE SCALE GENOMIC DNA]</scope>
    <source>
        <strain evidence="4 5">DSM 64</strain>
    </source>
</reference>
<dbReference type="SMART" id="SM01118">
    <property type="entry name" value="CYTH"/>
    <property type="match status" value="1"/>
</dbReference>
<dbReference type="PROSITE" id="PS51708">
    <property type="entry name" value="CHAD"/>
    <property type="match status" value="1"/>
</dbReference>
<dbReference type="InterPro" id="IPR033469">
    <property type="entry name" value="CYTH-like_dom_sf"/>
</dbReference>
<dbReference type="SUPFAM" id="SSF55154">
    <property type="entry name" value="CYTH-like phosphatases"/>
    <property type="match status" value="1"/>
</dbReference>
<feature type="compositionally biased region" description="Low complexity" evidence="1">
    <location>
        <begin position="215"/>
        <end position="236"/>
    </location>
</feature>
<dbReference type="InterPro" id="IPR039013">
    <property type="entry name" value="YgiF"/>
</dbReference>
<dbReference type="PANTHER" id="PTHR39569">
    <property type="entry name" value="INORGANIC TRIPHOSPHATASE"/>
    <property type="match status" value="1"/>
</dbReference>
<dbReference type="AlphaFoldDB" id="A0A561XES6"/>
<dbReference type="Pfam" id="PF01928">
    <property type="entry name" value="CYTH"/>
    <property type="match status" value="1"/>
</dbReference>
<evidence type="ECO:0000313" key="5">
    <source>
        <dbReference type="Proteomes" id="UP000321485"/>
    </source>
</evidence>